<proteinExistence type="predicted"/>
<accession>A0A448MV93</accession>
<dbReference type="RefSeq" id="WP_061787267.1">
    <property type="nucleotide sequence ID" value="NZ_LR134406.1"/>
</dbReference>
<protein>
    <submittedName>
        <fullName evidence="1">Uncharacterized protein</fullName>
    </submittedName>
</protein>
<organism evidence="1 2">
    <name type="scientific">Arachnia propionica</name>
    <dbReference type="NCBI Taxonomy" id="1750"/>
    <lineage>
        <taxon>Bacteria</taxon>
        <taxon>Bacillati</taxon>
        <taxon>Actinomycetota</taxon>
        <taxon>Actinomycetes</taxon>
        <taxon>Propionibacteriales</taxon>
        <taxon>Propionibacteriaceae</taxon>
        <taxon>Arachnia</taxon>
    </lineage>
</organism>
<dbReference type="EMBL" id="LR134406">
    <property type="protein sequence ID" value="VEH69073.1"/>
    <property type="molecule type" value="Genomic_DNA"/>
</dbReference>
<dbReference type="AlphaFoldDB" id="A0A448MV93"/>
<dbReference type="Proteomes" id="UP000273044">
    <property type="component" value="Chromosome"/>
</dbReference>
<sequence>MTSSRPPGRGNGPVFISYHQKSGTADAEFIETYLRAGGIVPWRDIRDLEAGTVERNITQAFEEGLSGGVLLLSDGISESSFVPKTEAPLLVGAHKADPEGFQLHIINTFRKPGSLDECDFKAPGKQLGTKYPEAEQLNDHLQRRLLHSDDKGGKPVSELNLVLRDLLRNRLKVRRPQLDDGEIEIGLQTRPEPNHLPADGRTLPEADLHIRLRQDNATQIPEELDYRCLQQALPVLIDELHAARIRRVLFRGGCHPSLAWALGAALPHAREIEHFTWRDTYGKDWVSADEPEEHSTSIHLETLNPDGSRRALGFAPGEIPSGAELRRVLWGDAPAKNAVVLLAADDLRPQPLLALAEKLEDPAVLVINLHTPSADGAKKWIDHTEGAGLARRAGEILRRLRDLAKLHLAVSAPAAMAALTARWCNTLTIDFYELGNTGMGAREYIRVLRTESGNKSPITGVFPQGVPQVDEVRKLINLTPHDVTYYPEAGEPFTWAAPEGPDQWVRRQEQSEELPSLRVQGREIPVTRIRQGAIAPEPDPMPGVGYIVPRISAETARRPDFFFPHGEVRGQGGGIIGCRRLGCFEAVSNRVRPYLELLDPVPQD</sequence>
<dbReference type="GeneID" id="64405834"/>
<keyword evidence="2" id="KW-1185">Reference proteome</keyword>
<reference evidence="1 2" key="1">
    <citation type="submission" date="2018-12" db="EMBL/GenBank/DDBJ databases">
        <authorList>
            <consortium name="Pathogen Informatics"/>
        </authorList>
    </citation>
    <scope>NUCLEOTIDE SEQUENCE [LARGE SCALE GENOMIC DNA]</scope>
    <source>
        <strain evidence="1 2">NCTC12967</strain>
    </source>
</reference>
<gene>
    <name evidence="1" type="ORF">NCTC12967_00337</name>
</gene>
<name>A0A448MV93_9ACTN</name>
<evidence type="ECO:0000313" key="1">
    <source>
        <dbReference type="EMBL" id="VEH69073.1"/>
    </source>
</evidence>
<evidence type="ECO:0000313" key="2">
    <source>
        <dbReference type="Proteomes" id="UP000273044"/>
    </source>
</evidence>